<sequence>MKNILLYILTQFNNHLRRYFDGKQTRHEENELNNLMRESAKSNDEAIFNSIKFERQVDKILYLFTHKFVHHVKEVGAEILREIGEELKRKDYFIIVSTNIIQHSLIGDQSSKVLRCIVIEDREKQIFKEFNTLEYHKVNFTTLRTLEIQLSSISGEKIDFENSSRPTYLNLHFRRIKE</sequence>
<dbReference type="EMBL" id="JADBJN010000002">
    <property type="protein sequence ID" value="KAG5677688.1"/>
    <property type="molecule type" value="Genomic_DNA"/>
</dbReference>
<reference evidence="1" key="1">
    <citation type="submission" date="2021-03" db="EMBL/GenBank/DDBJ databases">
        <title>Chromosome level genome of the anhydrobiotic midge Polypedilum vanderplanki.</title>
        <authorList>
            <person name="Yoshida Y."/>
            <person name="Kikawada T."/>
            <person name="Gusev O."/>
        </authorList>
    </citation>
    <scope>NUCLEOTIDE SEQUENCE</scope>
    <source>
        <strain evidence="1">NIAS01</strain>
        <tissue evidence="1">Whole body or cell culture</tissue>
    </source>
</reference>
<dbReference type="AlphaFoldDB" id="A0A9J6C754"/>
<organism evidence="1 2">
    <name type="scientific">Polypedilum vanderplanki</name>
    <name type="common">Sleeping chironomid midge</name>
    <dbReference type="NCBI Taxonomy" id="319348"/>
    <lineage>
        <taxon>Eukaryota</taxon>
        <taxon>Metazoa</taxon>
        <taxon>Ecdysozoa</taxon>
        <taxon>Arthropoda</taxon>
        <taxon>Hexapoda</taxon>
        <taxon>Insecta</taxon>
        <taxon>Pterygota</taxon>
        <taxon>Neoptera</taxon>
        <taxon>Endopterygota</taxon>
        <taxon>Diptera</taxon>
        <taxon>Nematocera</taxon>
        <taxon>Chironomoidea</taxon>
        <taxon>Chironomidae</taxon>
        <taxon>Chironominae</taxon>
        <taxon>Polypedilum</taxon>
        <taxon>Polypedilum</taxon>
    </lineage>
</organism>
<gene>
    <name evidence="1" type="ORF">PVAND_007423</name>
</gene>
<comment type="caution">
    <text evidence="1">The sequence shown here is derived from an EMBL/GenBank/DDBJ whole genome shotgun (WGS) entry which is preliminary data.</text>
</comment>
<keyword evidence="2" id="KW-1185">Reference proteome</keyword>
<accession>A0A9J6C754</accession>
<evidence type="ECO:0000313" key="1">
    <source>
        <dbReference type="EMBL" id="KAG5677688.1"/>
    </source>
</evidence>
<protein>
    <submittedName>
        <fullName evidence="1">Uncharacterized protein</fullName>
    </submittedName>
</protein>
<dbReference type="Proteomes" id="UP001107558">
    <property type="component" value="Chromosome 2"/>
</dbReference>
<evidence type="ECO:0000313" key="2">
    <source>
        <dbReference type="Proteomes" id="UP001107558"/>
    </source>
</evidence>
<proteinExistence type="predicted"/>
<name>A0A9J6C754_POLVA</name>